<feature type="region of interest" description="Disordered" evidence="2">
    <location>
        <begin position="1"/>
        <end position="85"/>
    </location>
</feature>
<dbReference type="AlphaFoldDB" id="A0A1H9H898"/>
<dbReference type="NCBIfam" id="TIGR00350">
    <property type="entry name" value="lytR_cpsA_psr"/>
    <property type="match status" value="1"/>
</dbReference>
<evidence type="ECO:0000256" key="1">
    <source>
        <dbReference type="ARBA" id="ARBA00006068"/>
    </source>
</evidence>
<accession>A0A1H9H898</accession>
<protein>
    <submittedName>
        <fullName evidence="6">Transcriptional attenuator, LytR family</fullName>
    </submittedName>
</protein>
<dbReference type="InterPro" id="IPR050922">
    <property type="entry name" value="LytR/CpsA/Psr_CW_biosynth"/>
</dbReference>
<sequence length="571" mass="60945">MGQRTTGGRGAHERAPRPEDFGWNDSMYDEPGESGEPEASVESGKSGKSVQPGKSEEGRAGGTGGAAPAPGGGRRADGPKRRTGRGGRVLRWTALSLSVLVLGTAGAGYLYYEHLNGNLTKKPLTLGDNQLKHRQNAEGRTPLNILLLGSDSRNSERNLELGGSRGDVGRKPLADVQMLLHLSADRDSISVLSIPRDTKVTIPECTDPEDGSQHPQTTDKINSSLQHGGPGCTVATWMELTGIPVDHFMMIDFAGVVDMADAVGGVPVCVDANVHDRRSGLRLEAGETVVRGEKALQWLRTRHGFGDGSDIGRARAQHMYMNSMVRQLKAGTKLTDPGKLRSLAEAATKALTVDEGIEGVKDLYDLANELKQVPTERITMVTMPWEYSDGGSYVVPKPGDAEKVFSLIRDDIALDGRDEKPKKPKKTSDPAAPAGEIPVDVRNGTRTVTLGPVNGRAGVIAEELRRLGFAQAGTDPEEAPQADTTVSYPSEDLHGDALAVAEALGVPERSVRQSAGVEQVTLVIGADWREGNAYPGQPEAEEDDERGAPESANALNGDEEKCMNVNPAHTW</sequence>
<dbReference type="STRING" id="403935.SAMN05216481_110164"/>
<evidence type="ECO:0000256" key="3">
    <source>
        <dbReference type="SAM" id="Phobius"/>
    </source>
</evidence>
<dbReference type="EMBL" id="FOET01000010">
    <property type="protein sequence ID" value="SEQ58477.1"/>
    <property type="molecule type" value="Genomic_DNA"/>
</dbReference>
<dbReference type="Gene3D" id="3.30.70.2390">
    <property type="match status" value="1"/>
</dbReference>
<dbReference type="PANTHER" id="PTHR33392">
    <property type="entry name" value="POLYISOPRENYL-TEICHOIC ACID--PEPTIDOGLYCAN TEICHOIC ACID TRANSFERASE TAGU"/>
    <property type="match status" value="1"/>
</dbReference>
<organism evidence="6 7">
    <name type="scientific">Streptomyces radiopugnans</name>
    <dbReference type="NCBI Taxonomy" id="403935"/>
    <lineage>
        <taxon>Bacteria</taxon>
        <taxon>Bacillati</taxon>
        <taxon>Actinomycetota</taxon>
        <taxon>Actinomycetes</taxon>
        <taxon>Kitasatosporales</taxon>
        <taxon>Streptomycetaceae</taxon>
        <taxon>Streptomyces</taxon>
    </lineage>
</organism>
<dbReference type="Gene3D" id="3.40.630.190">
    <property type="entry name" value="LCP protein"/>
    <property type="match status" value="1"/>
</dbReference>
<evidence type="ECO:0000259" key="4">
    <source>
        <dbReference type="Pfam" id="PF03816"/>
    </source>
</evidence>
<evidence type="ECO:0000313" key="6">
    <source>
        <dbReference type="EMBL" id="SEQ58477.1"/>
    </source>
</evidence>
<evidence type="ECO:0000313" key="7">
    <source>
        <dbReference type="Proteomes" id="UP000199055"/>
    </source>
</evidence>
<keyword evidence="3" id="KW-0472">Membrane</keyword>
<feature type="region of interest" description="Disordered" evidence="2">
    <location>
        <begin position="529"/>
        <end position="571"/>
    </location>
</feature>
<dbReference type="RefSeq" id="WP_425443139.1">
    <property type="nucleotide sequence ID" value="NZ_FOET01000010.1"/>
</dbReference>
<dbReference type="InterPro" id="IPR004474">
    <property type="entry name" value="LytR_CpsA_psr"/>
</dbReference>
<gene>
    <name evidence="6" type="ORF">SAMN05216481_110164</name>
</gene>
<name>A0A1H9H898_9ACTN</name>
<reference evidence="6 7" key="1">
    <citation type="submission" date="2016-10" db="EMBL/GenBank/DDBJ databases">
        <authorList>
            <person name="de Groot N.N."/>
        </authorList>
    </citation>
    <scope>NUCLEOTIDE SEQUENCE [LARGE SCALE GENOMIC DNA]</scope>
    <source>
        <strain evidence="6 7">CGMCC 4.3519</strain>
    </source>
</reference>
<keyword evidence="3" id="KW-0812">Transmembrane</keyword>
<evidence type="ECO:0000256" key="2">
    <source>
        <dbReference type="SAM" id="MobiDB-lite"/>
    </source>
</evidence>
<feature type="transmembrane region" description="Helical" evidence="3">
    <location>
        <begin position="89"/>
        <end position="112"/>
    </location>
</feature>
<feature type="region of interest" description="Disordered" evidence="2">
    <location>
        <begin position="415"/>
        <end position="438"/>
    </location>
</feature>
<feature type="domain" description="Cell envelope-related transcriptional attenuator" evidence="4">
    <location>
        <begin position="174"/>
        <end position="329"/>
    </location>
</feature>
<proteinExistence type="inferred from homology"/>
<dbReference type="InterPro" id="IPR027381">
    <property type="entry name" value="LytR/CpsA/Psr_C"/>
</dbReference>
<keyword evidence="7" id="KW-1185">Reference proteome</keyword>
<dbReference type="Pfam" id="PF03816">
    <property type="entry name" value="LytR_cpsA_psr"/>
    <property type="match status" value="1"/>
</dbReference>
<feature type="compositionally biased region" description="Gly residues" evidence="2">
    <location>
        <begin position="60"/>
        <end position="73"/>
    </location>
</feature>
<dbReference type="Pfam" id="PF13399">
    <property type="entry name" value="LytR_C"/>
    <property type="match status" value="1"/>
</dbReference>
<feature type="compositionally biased region" description="Basic and acidic residues" evidence="2">
    <location>
        <begin position="10"/>
        <end position="20"/>
    </location>
</feature>
<feature type="compositionally biased region" description="Acidic residues" evidence="2">
    <location>
        <begin position="27"/>
        <end position="36"/>
    </location>
</feature>
<dbReference type="Proteomes" id="UP000199055">
    <property type="component" value="Unassembled WGS sequence"/>
</dbReference>
<evidence type="ECO:0000259" key="5">
    <source>
        <dbReference type="Pfam" id="PF13399"/>
    </source>
</evidence>
<dbReference type="PANTHER" id="PTHR33392:SF6">
    <property type="entry name" value="POLYISOPRENYL-TEICHOIC ACID--PEPTIDOGLYCAN TEICHOIC ACID TRANSFERASE TAGU"/>
    <property type="match status" value="1"/>
</dbReference>
<comment type="similarity">
    <text evidence="1">Belongs to the LytR/CpsA/Psr (LCP) family.</text>
</comment>
<feature type="domain" description="LytR/CpsA/Psr regulator C-terminal" evidence="5">
    <location>
        <begin position="436"/>
        <end position="528"/>
    </location>
</feature>
<keyword evidence="3" id="KW-1133">Transmembrane helix</keyword>